<dbReference type="PROSITE" id="PS50006">
    <property type="entry name" value="FHA_DOMAIN"/>
    <property type="match status" value="1"/>
</dbReference>
<dbReference type="CDD" id="cd00060">
    <property type="entry name" value="FHA"/>
    <property type="match status" value="1"/>
</dbReference>
<organism evidence="6 8">
    <name type="scientific">Stigmatella aurantiaca (strain DW4/3-1)</name>
    <dbReference type="NCBI Taxonomy" id="378806"/>
    <lineage>
        <taxon>Bacteria</taxon>
        <taxon>Pseudomonadati</taxon>
        <taxon>Myxococcota</taxon>
        <taxon>Myxococcia</taxon>
        <taxon>Myxococcales</taxon>
        <taxon>Cystobacterineae</taxon>
        <taxon>Archangiaceae</taxon>
        <taxon>Stigmatella</taxon>
    </lineage>
</organism>
<dbReference type="Proteomes" id="UP000032702">
    <property type="component" value="Unassembled WGS sequence"/>
</dbReference>
<dbReference type="PANTHER" id="PTHR23308">
    <property type="entry name" value="NUCLEAR INHIBITOR OF PROTEIN PHOSPHATASE-1"/>
    <property type="match status" value="1"/>
</dbReference>
<reference evidence="6 8" key="1">
    <citation type="submission" date="2006-04" db="EMBL/GenBank/DDBJ databases">
        <authorList>
            <person name="Nierman W.C."/>
        </authorList>
    </citation>
    <scope>NUCLEOTIDE SEQUENCE [LARGE SCALE GENOMIC DNA]</scope>
    <source>
        <strain evidence="6 8">DW4/3-1</strain>
    </source>
</reference>
<dbReference type="EMBL" id="CP002271">
    <property type="protein sequence ID" value="ADO71143.1"/>
    <property type="molecule type" value="Genomic_DNA"/>
</dbReference>
<dbReference type="EMBL" id="AAMD01000163">
    <property type="protein sequence ID" value="EAU63441.1"/>
    <property type="molecule type" value="Genomic_DNA"/>
</dbReference>
<feature type="region of interest" description="Disordered" evidence="2">
    <location>
        <begin position="259"/>
        <end position="288"/>
    </location>
</feature>
<dbReference type="SUPFAM" id="SSF49879">
    <property type="entry name" value="SMAD/FHA domain"/>
    <property type="match status" value="1"/>
</dbReference>
<dbReference type="GO" id="GO:0003723">
    <property type="term" value="F:RNA binding"/>
    <property type="evidence" value="ECO:0007669"/>
    <property type="project" value="UniProtKB-KW"/>
</dbReference>
<evidence type="ECO:0000256" key="3">
    <source>
        <dbReference type="SAM" id="Phobius"/>
    </source>
</evidence>
<feature type="transmembrane region" description="Helical" evidence="3">
    <location>
        <begin position="294"/>
        <end position="314"/>
    </location>
</feature>
<dbReference type="InterPro" id="IPR050923">
    <property type="entry name" value="Cell_Proc_Reg/RNA_Proc"/>
</dbReference>
<feature type="domain" description="FHA" evidence="4">
    <location>
        <begin position="184"/>
        <end position="233"/>
    </location>
</feature>
<dbReference type="Gene3D" id="2.60.200.20">
    <property type="match status" value="1"/>
</dbReference>
<dbReference type="STRING" id="378806.STAUR_3351"/>
<protein>
    <submittedName>
        <fullName evidence="5">FHA domain protein</fullName>
    </submittedName>
    <submittedName>
        <fullName evidence="6">Pkn9 associate protein 1</fullName>
    </submittedName>
</protein>
<evidence type="ECO:0000313" key="5">
    <source>
        <dbReference type="EMBL" id="ADO71143.1"/>
    </source>
</evidence>
<dbReference type="InterPro" id="IPR008984">
    <property type="entry name" value="SMAD_FHA_dom_sf"/>
</dbReference>
<dbReference type="PATRIC" id="fig|378806.16.peg.2310"/>
<reference evidence="5 7" key="2">
    <citation type="journal article" date="2011" name="Mol. Biol. Evol.">
        <title>Comparative genomic analysis of fruiting body formation in Myxococcales.</title>
        <authorList>
            <person name="Huntley S."/>
            <person name="Hamann N."/>
            <person name="Wegener-Feldbrugge S."/>
            <person name="Treuner-Lange A."/>
            <person name="Kube M."/>
            <person name="Reinhardt R."/>
            <person name="Klages S."/>
            <person name="Muller R."/>
            <person name="Ronning C.M."/>
            <person name="Nierman W.C."/>
            <person name="Sogaard-Andersen L."/>
        </authorList>
    </citation>
    <scope>NUCLEOTIDE SEQUENCE [LARGE SCALE GENOMIC DNA]</scope>
    <source>
        <strain evidence="5 7">DW4/3-1</strain>
    </source>
</reference>
<keyword evidence="3" id="KW-1133">Transmembrane helix</keyword>
<dbReference type="PROSITE" id="PS50889">
    <property type="entry name" value="S4"/>
    <property type="match status" value="1"/>
</dbReference>
<gene>
    <name evidence="5" type="ordered locus">STAUR_3351</name>
    <name evidence="6" type="ORF">STIAU_4716</name>
</gene>
<evidence type="ECO:0000313" key="8">
    <source>
        <dbReference type="Proteomes" id="UP000032702"/>
    </source>
</evidence>
<feature type="region of interest" description="Disordered" evidence="2">
    <location>
        <begin position="1"/>
        <end position="38"/>
    </location>
</feature>
<keyword evidence="7" id="KW-1185">Reference proteome</keyword>
<dbReference type="RefSeq" id="WP_002617727.1">
    <property type="nucleotide sequence ID" value="NC_014623.1"/>
</dbReference>
<dbReference type="Pfam" id="PF00498">
    <property type="entry name" value="FHA"/>
    <property type="match status" value="1"/>
</dbReference>
<proteinExistence type="predicted"/>
<name>Q08SI1_STIAD</name>
<dbReference type="KEGG" id="sur:STAUR_3351"/>
<evidence type="ECO:0000256" key="1">
    <source>
        <dbReference type="PROSITE-ProRule" id="PRU00182"/>
    </source>
</evidence>
<dbReference type="eggNOG" id="COG1716">
    <property type="taxonomic scope" value="Bacteria"/>
</dbReference>
<dbReference type="InterPro" id="IPR000253">
    <property type="entry name" value="FHA_dom"/>
</dbReference>
<evidence type="ECO:0000313" key="6">
    <source>
        <dbReference type="EMBL" id="EAU63441.1"/>
    </source>
</evidence>
<dbReference type="Proteomes" id="UP000001351">
    <property type="component" value="Chromosome"/>
</dbReference>
<feature type="compositionally biased region" description="Basic and acidic residues" evidence="2">
    <location>
        <begin position="272"/>
        <end position="284"/>
    </location>
</feature>
<keyword evidence="3" id="KW-0812">Transmembrane</keyword>
<evidence type="ECO:0000259" key="4">
    <source>
        <dbReference type="PROSITE" id="PS50006"/>
    </source>
</evidence>
<keyword evidence="3" id="KW-0472">Membrane</keyword>
<dbReference type="AlphaFoldDB" id="Q08SI1"/>
<dbReference type="OrthoDB" id="5382070at2"/>
<sequence length="315" mass="33278">MSRRRDGSVRKGRWSAPAKPCNSPLPSPRGPSAPGLLPGRGMRFEFEHLGSLTPFELMDGQHLLGGGMADQIRLEGLPPGLLVLCIEGPRLTVKAARPFTVNDVLVPPGLRRLVLPGEVMGLPQGMRLKALPAPHGGGRALNTVAVLKHLLTAEDGLLPSSAATLTCLTGLDAGRIFPLADAQTDIGRGAHADLPIRDRTVSRAHARILRDGPTFTVSPLNSQNGVFLNGQRVDRAQPLGEGDVIELGQTLLRFQAALEASVPESPPAPRARSGEESARAHDATQHSPAGGERWFLGLGAVMALAGLLVTYALWG</sequence>
<dbReference type="HOGENOM" id="CLU_1041427_0_0_7"/>
<keyword evidence="1" id="KW-0694">RNA-binding</keyword>
<evidence type="ECO:0000256" key="2">
    <source>
        <dbReference type="SAM" id="MobiDB-lite"/>
    </source>
</evidence>
<accession>Q08SI1</accession>
<evidence type="ECO:0000313" key="7">
    <source>
        <dbReference type="Proteomes" id="UP000001351"/>
    </source>
</evidence>
<dbReference type="SMART" id="SM00240">
    <property type="entry name" value="FHA"/>
    <property type="match status" value="1"/>
</dbReference>